<feature type="transmembrane region" description="Helical" evidence="1">
    <location>
        <begin position="37"/>
        <end position="57"/>
    </location>
</feature>
<name>A0A1H0BQV0_9ACTN</name>
<proteinExistence type="predicted"/>
<sequence>MAIFVIAVPALLVVILGYVIGYSIWEAFGVPGSPEPAGWTLGLGLLAVLTWVLLSRVHRLRRDLRRAQLRGDDEEVARLRAELARPRRRSRG</sequence>
<dbReference type="RefSeq" id="WP_091224452.1">
    <property type="nucleotide sequence ID" value="NZ_FNHE01000025.1"/>
</dbReference>
<reference evidence="3" key="1">
    <citation type="submission" date="2016-10" db="EMBL/GenBank/DDBJ databases">
        <authorList>
            <person name="Varghese N."/>
            <person name="Submissions S."/>
        </authorList>
    </citation>
    <scope>NUCLEOTIDE SEQUENCE [LARGE SCALE GENOMIC DNA]</scope>
    <source>
        <strain evidence="3">DSM 45419</strain>
    </source>
</reference>
<keyword evidence="1" id="KW-1133">Transmembrane helix</keyword>
<protein>
    <submittedName>
        <fullName evidence="2">Uncharacterized protein</fullName>
    </submittedName>
</protein>
<evidence type="ECO:0000313" key="2">
    <source>
        <dbReference type="EMBL" id="SDN47988.1"/>
    </source>
</evidence>
<accession>A0A1H0BQV0</accession>
<evidence type="ECO:0000256" key="1">
    <source>
        <dbReference type="SAM" id="Phobius"/>
    </source>
</evidence>
<dbReference type="Proteomes" id="UP000198680">
    <property type="component" value="Unassembled WGS sequence"/>
</dbReference>
<dbReference type="EMBL" id="FNHE01000025">
    <property type="protein sequence ID" value="SDN47988.1"/>
    <property type="molecule type" value="Genomic_DNA"/>
</dbReference>
<keyword evidence="1" id="KW-0812">Transmembrane</keyword>
<evidence type="ECO:0000313" key="3">
    <source>
        <dbReference type="Proteomes" id="UP000198680"/>
    </source>
</evidence>
<keyword evidence="1" id="KW-0472">Membrane</keyword>
<organism evidence="2 3">
    <name type="scientific">Geodermatophilus siccatus</name>
    <dbReference type="NCBI Taxonomy" id="1137991"/>
    <lineage>
        <taxon>Bacteria</taxon>
        <taxon>Bacillati</taxon>
        <taxon>Actinomycetota</taxon>
        <taxon>Actinomycetes</taxon>
        <taxon>Geodermatophilales</taxon>
        <taxon>Geodermatophilaceae</taxon>
        <taxon>Geodermatophilus</taxon>
    </lineage>
</organism>
<keyword evidence="3" id="KW-1185">Reference proteome</keyword>
<gene>
    <name evidence="2" type="ORF">SAMN05660642_04919</name>
</gene>
<dbReference type="AlphaFoldDB" id="A0A1H0BQV0"/>